<dbReference type="InterPro" id="IPR033895">
    <property type="entry name" value="GPT"/>
</dbReference>
<feature type="transmembrane region" description="Helical" evidence="19">
    <location>
        <begin position="170"/>
        <end position="192"/>
    </location>
</feature>
<dbReference type="GO" id="GO:0046872">
    <property type="term" value="F:metal ion binding"/>
    <property type="evidence" value="ECO:0007669"/>
    <property type="project" value="UniProtKB-KW"/>
</dbReference>
<reference evidence="22" key="1">
    <citation type="journal article" date="2019" name="Nat. Commun.">
        <title>Expansion of phycobilisome linker gene families in mesophilic red algae.</title>
        <authorList>
            <person name="Lee J."/>
            <person name="Kim D."/>
            <person name="Bhattacharya D."/>
            <person name="Yoon H.S."/>
        </authorList>
    </citation>
    <scope>NUCLEOTIDE SEQUENCE [LARGE SCALE GENOMIC DNA]</scope>
    <source>
        <strain evidence="22">CCMP 1328</strain>
    </source>
</reference>
<dbReference type="EMBL" id="VRMN01000002">
    <property type="protein sequence ID" value="KAA8497365.1"/>
    <property type="molecule type" value="Genomic_DNA"/>
</dbReference>
<dbReference type="AlphaFoldDB" id="A0A5J4Z248"/>
<feature type="chain" id="PRO_5023809579" description="UDP-N-acetylglucosamine--dolichyl-phosphate N-acetylglucosaminephosphotransferase" evidence="20">
    <location>
        <begin position="18"/>
        <end position="417"/>
    </location>
</feature>
<evidence type="ECO:0000256" key="4">
    <source>
        <dbReference type="ARBA" id="ARBA00009317"/>
    </source>
</evidence>
<protein>
    <recommendedName>
        <fullName evidence="6">UDP-N-acetylglucosamine--dolichyl-phosphate N-acetylglucosaminephosphotransferase</fullName>
        <ecNumber evidence="5">2.7.8.15</ecNumber>
    </recommendedName>
    <alternativeName>
        <fullName evidence="15">GlcNAc-1-P transferase</fullName>
    </alternativeName>
    <alternativeName>
        <fullName evidence="16">N-acetylglucosamine-1-phosphate transferase</fullName>
    </alternativeName>
</protein>
<organism evidence="21 22">
    <name type="scientific">Porphyridium purpureum</name>
    <name type="common">Red alga</name>
    <name type="synonym">Porphyridium cruentum</name>
    <dbReference type="NCBI Taxonomy" id="35688"/>
    <lineage>
        <taxon>Eukaryota</taxon>
        <taxon>Rhodophyta</taxon>
        <taxon>Bangiophyceae</taxon>
        <taxon>Porphyridiales</taxon>
        <taxon>Porphyridiaceae</taxon>
        <taxon>Porphyridium</taxon>
    </lineage>
</organism>
<evidence type="ECO:0000256" key="9">
    <source>
        <dbReference type="ARBA" id="ARBA00022692"/>
    </source>
</evidence>
<dbReference type="GO" id="GO:0003975">
    <property type="term" value="F:UDP-N-acetylglucosamine-dolichyl-phosphate N-acetylglucosaminephosphotransferase activity"/>
    <property type="evidence" value="ECO:0007669"/>
    <property type="project" value="UniProtKB-EC"/>
</dbReference>
<evidence type="ECO:0000256" key="18">
    <source>
        <dbReference type="ARBA" id="ARBA00045078"/>
    </source>
</evidence>
<feature type="transmembrane region" description="Helical" evidence="19">
    <location>
        <begin position="299"/>
        <end position="319"/>
    </location>
</feature>
<gene>
    <name evidence="21" type="ORF">FVE85_1094</name>
</gene>
<evidence type="ECO:0000256" key="10">
    <source>
        <dbReference type="ARBA" id="ARBA00022723"/>
    </source>
</evidence>
<evidence type="ECO:0000256" key="5">
    <source>
        <dbReference type="ARBA" id="ARBA00013225"/>
    </source>
</evidence>
<feature type="signal peptide" evidence="20">
    <location>
        <begin position="1"/>
        <end position="17"/>
    </location>
</feature>
<name>A0A5J4Z248_PORPP</name>
<sequence>MGAGWMYAGMLLVPAVGVLLRACIEAGDAYMVGVVARALLLAVAGMVLTARMVPAAQALMEKAQMFGYDINKKGTPQGAVKVPEALGIVPATIFIVILCLLHSHALRAAHAPAWVHSFLPLDAGRSSLLPHDDSNLSSVVLYTSALASVTFMTLLGFADDVLDLRWRYKMVLPLFGCMPLLANYSGSTSIVIPVPLRSLLFDKTLLDIGLLYFIYMALLSIFCTNAINIYAGINGLEAGQSFVIGCFILIHNAMQLNPHRHVEDLALLRSNNMFSVEIMLPFVMVTLGLLRHNWFPSRVFVGDTFCYFAGMTFAMGAILGHYAEILLLFFIPQLINFVYSLPQLIGIVPCPRHRLPKYNVETKKLEPIKSHLNLVNLTLLCTGPLTEKRLCEVLMLFQVACCSAGLAMRYLVIKYLL</sequence>
<evidence type="ECO:0000256" key="16">
    <source>
        <dbReference type="ARBA" id="ARBA00033238"/>
    </source>
</evidence>
<comment type="caution">
    <text evidence="21">The sequence shown here is derived from an EMBL/GenBank/DDBJ whole genome shotgun (WGS) entry which is preliminary data.</text>
</comment>
<dbReference type="CDD" id="cd06855">
    <property type="entry name" value="GT_GPT_euk"/>
    <property type="match status" value="1"/>
</dbReference>
<dbReference type="PANTHER" id="PTHR10571">
    <property type="entry name" value="UDP-N-ACETYLGLUCOSAMINE--DOLICHYL-PHOSPHATE N-ACETYLGLUCOSAMINEPHOSPHOTRANSFERASE"/>
    <property type="match status" value="1"/>
</dbReference>
<keyword evidence="12" id="KW-0460">Magnesium</keyword>
<dbReference type="Proteomes" id="UP000324585">
    <property type="component" value="Unassembled WGS sequence"/>
</dbReference>
<dbReference type="PANTHER" id="PTHR10571:SF0">
    <property type="entry name" value="UDP-N-ACETYLGLUCOSAMINE--DOLICHYL-PHOSPHATE N-ACETYLGLUCOSAMINEPHOSPHOTRANSFERASE"/>
    <property type="match status" value="1"/>
</dbReference>
<keyword evidence="8 21" id="KW-0808">Transferase</keyword>
<dbReference type="GO" id="GO:0016757">
    <property type="term" value="F:glycosyltransferase activity"/>
    <property type="evidence" value="ECO:0007669"/>
    <property type="project" value="UniProtKB-KW"/>
</dbReference>
<feature type="transmembrane region" description="Helical" evidence="19">
    <location>
        <begin position="212"/>
        <end position="231"/>
    </location>
</feature>
<dbReference type="GO" id="GO:0006488">
    <property type="term" value="P:dolichol-linked oligosaccharide biosynthetic process"/>
    <property type="evidence" value="ECO:0007669"/>
    <property type="project" value="InterPro"/>
</dbReference>
<keyword evidence="20" id="KW-0732">Signal</keyword>
<evidence type="ECO:0000256" key="14">
    <source>
        <dbReference type="ARBA" id="ARBA00023136"/>
    </source>
</evidence>
<keyword evidence="9 19" id="KW-0812">Transmembrane</keyword>
<evidence type="ECO:0000256" key="6">
    <source>
        <dbReference type="ARBA" id="ARBA00017659"/>
    </source>
</evidence>
<dbReference type="UniPathway" id="UPA00378"/>
<evidence type="ECO:0000256" key="20">
    <source>
        <dbReference type="SAM" id="SignalP"/>
    </source>
</evidence>
<evidence type="ECO:0000256" key="13">
    <source>
        <dbReference type="ARBA" id="ARBA00022989"/>
    </source>
</evidence>
<feature type="transmembrane region" description="Helical" evidence="19">
    <location>
        <begin position="393"/>
        <end position="412"/>
    </location>
</feature>
<keyword evidence="10" id="KW-0479">Metal-binding</keyword>
<evidence type="ECO:0000256" key="1">
    <source>
        <dbReference type="ARBA" id="ARBA00001946"/>
    </source>
</evidence>
<evidence type="ECO:0000256" key="3">
    <source>
        <dbReference type="ARBA" id="ARBA00004922"/>
    </source>
</evidence>
<proteinExistence type="inferred from homology"/>
<comment type="pathway">
    <text evidence="3">Protein modification; protein glycosylation.</text>
</comment>
<evidence type="ECO:0000256" key="17">
    <source>
        <dbReference type="ARBA" id="ARBA00044717"/>
    </source>
</evidence>
<keyword evidence="7" id="KW-0328">Glycosyltransferase</keyword>
<evidence type="ECO:0000313" key="22">
    <source>
        <dbReference type="Proteomes" id="UP000324585"/>
    </source>
</evidence>
<keyword evidence="11" id="KW-0256">Endoplasmic reticulum</keyword>
<dbReference type="OrthoDB" id="10262326at2759"/>
<evidence type="ECO:0000256" key="8">
    <source>
        <dbReference type="ARBA" id="ARBA00022679"/>
    </source>
</evidence>
<accession>A0A5J4Z248</accession>
<dbReference type="OMA" id="HRTPRYN"/>
<feature type="transmembrane region" description="Helical" evidence="19">
    <location>
        <begin position="325"/>
        <end position="348"/>
    </location>
</feature>
<comment type="subcellular location">
    <subcellularLocation>
        <location evidence="2">Endoplasmic reticulum membrane</location>
        <topology evidence="2">Multi-pass membrane protein</topology>
    </subcellularLocation>
</comment>
<evidence type="ECO:0000313" key="21">
    <source>
        <dbReference type="EMBL" id="KAA8497365.1"/>
    </source>
</evidence>
<evidence type="ECO:0000256" key="11">
    <source>
        <dbReference type="ARBA" id="ARBA00022824"/>
    </source>
</evidence>
<keyword evidence="13 19" id="KW-1133">Transmembrane helix</keyword>
<comment type="function">
    <text evidence="17">UDP-N-acetylglucosamine--dolichyl-phosphate N-acetylglucosaminephosphotransferase that operates in the biosynthetic pathway of dolichol-linked oligosaccharides, the glycan precursors employed in protein asparagine (N)-glycosylation. The assembly of dolichol-linked oligosaccharides begins on the cytosolic side of the endoplasmic reticulum membrane and finishes in its lumen. The sequential addition of sugars to dolichol pyrophosphate produces dolichol-linked oligosaccharides containing fourteen sugars, including two GlcNAcs, nine mannoses and three glucoses. Once assembled, the oligosaccharide is transferred from the lipid to nascent proteins by oligosaccharyltransferases. Catalyzes the initial step of dolichol-linked oligosaccharide biosynthesis, transfering GlcNAc-1-P from cytosolic UDP-GlcNAc onto the carrier lipid dolichyl phosphate (P-dolichol), yielding GlcNAc-P-P-dolichol embedded in the cytoplasmic leaflet of the endoplasmic reticulum membrane.</text>
</comment>
<comment type="similarity">
    <text evidence="4">Belongs to the glycosyltransferase 4 family.</text>
</comment>
<dbReference type="InterPro" id="IPR000715">
    <property type="entry name" value="Glycosyl_transferase_4"/>
</dbReference>
<evidence type="ECO:0000256" key="7">
    <source>
        <dbReference type="ARBA" id="ARBA00022676"/>
    </source>
</evidence>
<evidence type="ECO:0000256" key="15">
    <source>
        <dbReference type="ARBA" id="ARBA00029567"/>
    </source>
</evidence>
<evidence type="ECO:0000256" key="2">
    <source>
        <dbReference type="ARBA" id="ARBA00004477"/>
    </source>
</evidence>
<comment type="catalytic activity">
    <reaction evidence="18">
        <text>a di-trans,poly-cis-dolichyl phosphate + UDP-N-acetyl-alpha-D-glucosamine = an N-acetyl-alpha-D-glucosaminyl-diphospho-di-trans,poly-cis-dolichol + UMP</text>
        <dbReference type="Rhea" id="RHEA:13289"/>
        <dbReference type="Rhea" id="RHEA-COMP:19498"/>
        <dbReference type="Rhea" id="RHEA-COMP:19507"/>
        <dbReference type="ChEBI" id="CHEBI:57683"/>
        <dbReference type="ChEBI" id="CHEBI:57705"/>
        <dbReference type="ChEBI" id="CHEBI:57865"/>
        <dbReference type="ChEBI" id="CHEBI:58427"/>
        <dbReference type="EC" id="2.7.8.15"/>
    </reaction>
    <physiologicalReaction direction="left-to-right" evidence="18">
        <dbReference type="Rhea" id="RHEA:13290"/>
    </physiologicalReaction>
</comment>
<dbReference type="GO" id="GO:0005789">
    <property type="term" value="C:endoplasmic reticulum membrane"/>
    <property type="evidence" value="ECO:0007669"/>
    <property type="project" value="UniProtKB-SubCell"/>
</dbReference>
<feature type="transmembrane region" description="Helical" evidence="19">
    <location>
        <begin position="274"/>
        <end position="292"/>
    </location>
</feature>
<dbReference type="Pfam" id="PF00953">
    <property type="entry name" value="Glycos_transf_4"/>
    <property type="match status" value="1"/>
</dbReference>
<evidence type="ECO:0000256" key="19">
    <source>
        <dbReference type="SAM" id="Phobius"/>
    </source>
</evidence>
<feature type="transmembrane region" description="Helical" evidence="19">
    <location>
        <begin position="139"/>
        <end position="158"/>
    </location>
</feature>
<dbReference type="EC" id="2.7.8.15" evidence="5"/>
<keyword evidence="14 19" id="KW-0472">Membrane</keyword>
<comment type="cofactor">
    <cofactor evidence="1">
        <name>Mg(2+)</name>
        <dbReference type="ChEBI" id="CHEBI:18420"/>
    </cofactor>
</comment>
<evidence type="ECO:0000256" key="12">
    <source>
        <dbReference type="ARBA" id="ARBA00022842"/>
    </source>
</evidence>
<feature type="transmembrane region" description="Helical" evidence="19">
    <location>
        <begin position="31"/>
        <end position="50"/>
    </location>
</feature>
<keyword evidence="22" id="KW-1185">Reference proteome</keyword>